<evidence type="ECO:0000256" key="4">
    <source>
        <dbReference type="ARBA" id="ARBA00022679"/>
    </source>
</evidence>
<dbReference type="InterPro" id="IPR012327">
    <property type="entry name" value="MeTrfase_D12"/>
</dbReference>
<evidence type="ECO:0000256" key="6">
    <source>
        <dbReference type="ARBA" id="ARBA00047942"/>
    </source>
</evidence>
<dbReference type="Gene3D" id="3.40.50.150">
    <property type="entry name" value="Vaccinia Virus protein VP39"/>
    <property type="match status" value="1"/>
</dbReference>
<dbReference type="GO" id="GO:0009007">
    <property type="term" value="F:site-specific DNA-methyltransferase (adenine-specific) activity"/>
    <property type="evidence" value="ECO:0007669"/>
    <property type="project" value="UniProtKB-EC"/>
</dbReference>
<dbReference type="Pfam" id="PF02086">
    <property type="entry name" value="MethyltransfD12"/>
    <property type="match status" value="1"/>
</dbReference>
<dbReference type="GO" id="GO:1904047">
    <property type="term" value="F:S-adenosyl-L-methionine binding"/>
    <property type="evidence" value="ECO:0007669"/>
    <property type="project" value="TreeGrafter"/>
</dbReference>
<reference evidence="7" key="1">
    <citation type="journal article" date="2021" name="Proc. Natl. Acad. Sci. U.S.A.">
        <title>A Catalog of Tens of Thousands of Viruses from Human Metagenomes Reveals Hidden Associations with Chronic Diseases.</title>
        <authorList>
            <person name="Tisza M.J."/>
            <person name="Buck C.B."/>
        </authorList>
    </citation>
    <scope>NUCLEOTIDE SEQUENCE</scope>
    <source>
        <strain evidence="7">Ctwhn18</strain>
    </source>
</reference>
<comment type="catalytic activity">
    <reaction evidence="6">
        <text>a 2'-deoxyadenosine in DNA + S-adenosyl-L-methionine = an N(6)-methyl-2'-deoxyadenosine in DNA + S-adenosyl-L-homocysteine + H(+)</text>
        <dbReference type="Rhea" id="RHEA:15197"/>
        <dbReference type="Rhea" id="RHEA-COMP:12418"/>
        <dbReference type="Rhea" id="RHEA-COMP:12419"/>
        <dbReference type="ChEBI" id="CHEBI:15378"/>
        <dbReference type="ChEBI" id="CHEBI:57856"/>
        <dbReference type="ChEBI" id="CHEBI:59789"/>
        <dbReference type="ChEBI" id="CHEBI:90615"/>
        <dbReference type="ChEBI" id="CHEBI:90616"/>
        <dbReference type="EC" id="2.1.1.72"/>
    </reaction>
</comment>
<evidence type="ECO:0000256" key="2">
    <source>
        <dbReference type="ARBA" id="ARBA00011900"/>
    </source>
</evidence>
<sequence>MKSFIPWIGGKRLLADKIISLFPDKIDRYVEVFGGGGSVLFARDKHAPLEIYNDANSQLVNLFRCIRFHRQELQREISGYINAREVFDDIRAQIDMRGFTDIQRAAMFYIRIKISYGADGRTYGCNKKNISADYLTEIEERLKTGAGVVIEHKDFENLINVYDRPGALFYCDPPYHKTERHYDVKFKPEDHQRLKHCLAGIKGRFILSYNDDEYIRDLYKEFNILPVSRQNNLSSGEFKELIIKNY</sequence>
<name>A0A8S5P0W9_9CAUD</name>
<organism evidence="7">
    <name type="scientific">Siphoviridae sp. ctwhn18</name>
    <dbReference type="NCBI Taxonomy" id="2825733"/>
    <lineage>
        <taxon>Viruses</taxon>
        <taxon>Duplodnaviria</taxon>
        <taxon>Heunggongvirae</taxon>
        <taxon>Uroviricota</taxon>
        <taxon>Caudoviricetes</taxon>
    </lineage>
</organism>
<evidence type="ECO:0000256" key="3">
    <source>
        <dbReference type="ARBA" id="ARBA00022603"/>
    </source>
</evidence>
<dbReference type="InterPro" id="IPR012263">
    <property type="entry name" value="M_m6A_EcoRV"/>
</dbReference>
<dbReference type="SUPFAM" id="SSF53335">
    <property type="entry name" value="S-adenosyl-L-methionine-dependent methyltransferases"/>
    <property type="match status" value="1"/>
</dbReference>
<keyword evidence="3 7" id="KW-0489">Methyltransferase</keyword>
<keyword evidence="5" id="KW-0949">S-adenosyl-L-methionine</keyword>
<dbReference type="InterPro" id="IPR029063">
    <property type="entry name" value="SAM-dependent_MTases_sf"/>
</dbReference>
<dbReference type="GO" id="GO:0032259">
    <property type="term" value="P:methylation"/>
    <property type="evidence" value="ECO:0007669"/>
    <property type="project" value="UniProtKB-KW"/>
</dbReference>
<dbReference type="PANTHER" id="PTHR30481:SF4">
    <property type="entry name" value="SITE-SPECIFIC DNA-METHYLTRANSFERASE (ADENINE-SPECIFIC)"/>
    <property type="match status" value="1"/>
</dbReference>
<dbReference type="PRINTS" id="PR00505">
    <property type="entry name" value="D12N6MTFRASE"/>
</dbReference>
<dbReference type="PANTHER" id="PTHR30481">
    <property type="entry name" value="DNA ADENINE METHYLASE"/>
    <property type="match status" value="1"/>
</dbReference>
<comment type="similarity">
    <text evidence="1">Belongs to the N(4)/N(6)-methyltransferase family.</text>
</comment>
<dbReference type="GO" id="GO:0043565">
    <property type="term" value="F:sequence-specific DNA binding"/>
    <property type="evidence" value="ECO:0007669"/>
    <property type="project" value="TreeGrafter"/>
</dbReference>
<dbReference type="PIRSF" id="PIRSF000398">
    <property type="entry name" value="M_m6A_EcoRV"/>
    <property type="match status" value="1"/>
</dbReference>
<dbReference type="EC" id="2.1.1.72" evidence="2"/>
<evidence type="ECO:0000256" key="1">
    <source>
        <dbReference type="ARBA" id="ARBA00006594"/>
    </source>
</evidence>
<proteinExistence type="inferred from homology"/>
<dbReference type="EMBL" id="BK015295">
    <property type="protein sequence ID" value="DAD99867.1"/>
    <property type="molecule type" value="Genomic_DNA"/>
</dbReference>
<dbReference type="GO" id="GO:0006298">
    <property type="term" value="P:mismatch repair"/>
    <property type="evidence" value="ECO:0007669"/>
    <property type="project" value="TreeGrafter"/>
</dbReference>
<evidence type="ECO:0000256" key="5">
    <source>
        <dbReference type="ARBA" id="ARBA00022691"/>
    </source>
</evidence>
<dbReference type="InterPro" id="IPR023095">
    <property type="entry name" value="Ade_MeTrfase_dom_2"/>
</dbReference>
<dbReference type="Gene3D" id="1.10.1020.10">
    <property type="entry name" value="Adenine-specific Methyltransferase, Domain 2"/>
    <property type="match status" value="1"/>
</dbReference>
<protein>
    <recommendedName>
        <fullName evidence="2">site-specific DNA-methyltransferase (adenine-specific)</fullName>
        <ecNumber evidence="2">2.1.1.72</ecNumber>
    </recommendedName>
</protein>
<evidence type="ECO:0000313" key="7">
    <source>
        <dbReference type="EMBL" id="DAD99867.1"/>
    </source>
</evidence>
<accession>A0A8S5P0W9</accession>
<keyword evidence="4" id="KW-0808">Transferase</keyword>
<dbReference type="GO" id="GO:0009307">
    <property type="term" value="P:DNA restriction-modification system"/>
    <property type="evidence" value="ECO:0007669"/>
    <property type="project" value="InterPro"/>
</dbReference>